<organism evidence="2 3">
    <name type="scientific">Ehrlichia ruminantium</name>
    <name type="common">heartwater rickettsia</name>
    <name type="synonym">Cowdria ruminantium</name>
    <dbReference type="NCBI Taxonomy" id="779"/>
    <lineage>
        <taxon>Bacteria</taxon>
        <taxon>Pseudomonadati</taxon>
        <taxon>Pseudomonadota</taxon>
        <taxon>Alphaproteobacteria</taxon>
        <taxon>Rickettsiales</taxon>
        <taxon>Anaplasmataceae</taxon>
        <taxon>Ehrlichia</taxon>
    </lineage>
</organism>
<gene>
    <name evidence="2" type="ORF">EHRUM2_08140</name>
</gene>
<accession>A0A161LXC2</accession>
<comment type="caution">
    <text evidence="2">The sequence shown here is derived from an EMBL/GenBank/DDBJ whole genome shotgun (WGS) entry which is preliminary data.</text>
</comment>
<evidence type="ECO:0000313" key="3">
    <source>
        <dbReference type="Proteomes" id="UP000092677"/>
    </source>
</evidence>
<sequence>MLNQKFKQYILARKSIFLDGLRKHGFNDQEILAALAILISFHQNVASYIDTGTEEPKITDNFCIHFNIAHPDPRNFIIFHTLQGQSASSAKDKEVLSYVLQMYGIYRIFSTIYQSMLANPHHTDEQVATSVIEDITKTCKAVMHMEAIDINNPEFIRNITTFTKVVLGIDYHDIKQQIYYQIKIVKANYLKIVGKLNNTLDQTKVKKFLVMVIYKDAIRYFGEIHSSIFSNKFHKEMPAILTPISGAYDSSLCNIVYENKNASKLTKLILSAYKDIFYAIYQDCLNFCNSDYLMLASTSQDINCTMRSFENLQTTGIFQIIPRHHTSFISCDISYAISSILNTPVAIKLNILHVINAIYKEALLQKFILQSATTQDILSDLHGAHKQLSGYLLELLAICYYAAFYVKLPASQIKECYDTCYTFLLKIANTSYKKQVKLLSEYELLFNEIQAKLHCSTVSIYNQNTQIIPHNMVMLLQHLTFNEGVPYILGNTRLSYQMIACCSTVNERKARQIAVTMCRVLGQHSLDPTNYSSSVLIILLKLCFGNFLEKSFIIRLFDIAYVAYNNPETLLSRVASQEMNKFYLALSLLANLLNSEVNNLHCHASANDFAQGNAASFQNYITIYGVLDAFSEESGVDTDHLVTTQNTLYSTEFCNKTIKGAVLRMQLVHTTEGKEISCQHFDISLFKHTLQLAACYVSSFTDEQFSQHLSTAQTSSLQFLLFNILVSGPVVRNIDLLCGSAKNLQYPLLRAFEEGLQECVSWDSASSIITSQSPSTFDIQRLVCPLVDKNGDICLSHDVIKQVGDNVLSDQLKFSIDQDIQPVSLLVKGFSMDQLYIPNIYPTAQSLAIHYPHTSTGESEEIDTHDSYSISSRTKKTKQQPTYLNKKTICCVFAAALIILFSIITISLLYYFEVDNKEIMVNIIAIASAILTLSMIAYGILSSKPYYAITDENNNGEHDIEAQVPNTITVTEDPKNPSINSTDNTLH</sequence>
<feature type="transmembrane region" description="Helical" evidence="1">
    <location>
        <begin position="919"/>
        <end position="941"/>
    </location>
</feature>
<protein>
    <submittedName>
        <fullName evidence="2">Putative integral membrane protein</fullName>
    </submittedName>
</protein>
<proteinExistence type="predicted"/>
<keyword evidence="1" id="KW-0472">Membrane</keyword>
<keyword evidence="1" id="KW-0812">Transmembrane</keyword>
<name>A0A161LXC2_EHRRU</name>
<dbReference type="EMBL" id="BDDL01000090">
    <property type="protein sequence ID" value="GAT77587.1"/>
    <property type="molecule type" value="Genomic_DNA"/>
</dbReference>
<keyword evidence="1" id="KW-1133">Transmembrane helix</keyword>
<dbReference type="AlphaFoldDB" id="A0A161LXC2"/>
<dbReference type="Proteomes" id="UP000092677">
    <property type="component" value="Unassembled WGS sequence"/>
</dbReference>
<evidence type="ECO:0000256" key="1">
    <source>
        <dbReference type="SAM" id="Phobius"/>
    </source>
</evidence>
<reference evidence="3" key="1">
    <citation type="submission" date="2016-05" db="EMBL/GenBank/DDBJ databases">
        <title>Draft genome sequences of four strains of Ehrlichia ruminantium, a tick-borne pathogen of ruminants, isolated from Zimbabwe, The Gambia and Ghana.</title>
        <authorList>
            <person name="Nakao R."/>
            <person name="Jongejan F."/>
            <person name="Sugimoto C."/>
        </authorList>
    </citation>
    <scope>NUCLEOTIDE SEQUENCE [LARGE SCALE GENOMIC DNA]</scope>
    <source>
        <strain evidence="3">Kerr Seringe</strain>
    </source>
</reference>
<dbReference type="RefSeq" id="WP_065432835.1">
    <property type="nucleotide sequence ID" value="NZ_BDDL01000090.1"/>
</dbReference>
<feature type="transmembrane region" description="Helical" evidence="1">
    <location>
        <begin position="892"/>
        <end position="912"/>
    </location>
</feature>
<evidence type="ECO:0000313" key="2">
    <source>
        <dbReference type="EMBL" id="GAT77587.1"/>
    </source>
</evidence>